<evidence type="ECO:0000313" key="2">
    <source>
        <dbReference type="EMBL" id="KFL38062.1"/>
    </source>
</evidence>
<reference evidence="2 3" key="2">
    <citation type="journal article" date="2015" name="Stand. Genomic Sci.">
        <title>High quality draft genomic sequence of Arenimonas donghaensis DSM 18148(T).</title>
        <authorList>
            <person name="Chen F."/>
            <person name="Wang H."/>
            <person name="Cao Y."/>
            <person name="Li X."/>
            <person name="Wang G."/>
        </authorList>
    </citation>
    <scope>NUCLEOTIDE SEQUENCE [LARGE SCALE GENOMIC DNA]</scope>
    <source>
        <strain evidence="2 3">HO3-R19</strain>
    </source>
</reference>
<dbReference type="Proteomes" id="UP000029085">
    <property type="component" value="Unassembled WGS sequence"/>
</dbReference>
<feature type="compositionally biased region" description="Basic and acidic residues" evidence="1">
    <location>
        <begin position="89"/>
        <end position="102"/>
    </location>
</feature>
<reference evidence="3" key="1">
    <citation type="submission" date="2013-08" db="EMBL/GenBank/DDBJ databases">
        <title>Genome sequencing of Arenimonas donghaensis.</title>
        <authorList>
            <person name="Chen F."/>
            <person name="Wang G."/>
        </authorList>
    </citation>
    <scope>NUCLEOTIDE SEQUENCE [LARGE SCALE GENOMIC DNA]</scope>
    <source>
        <strain evidence="3">HO3-R19</strain>
    </source>
</reference>
<dbReference type="OrthoDB" id="5966186at2"/>
<keyword evidence="3" id="KW-1185">Reference proteome</keyword>
<comment type="caution">
    <text evidence="2">The sequence shown here is derived from an EMBL/GenBank/DDBJ whole genome shotgun (WGS) entry which is preliminary data.</text>
</comment>
<proteinExistence type="predicted"/>
<gene>
    <name evidence="2" type="ORF">N788_02485</name>
</gene>
<feature type="region of interest" description="Disordered" evidence="1">
    <location>
        <begin position="89"/>
        <end position="115"/>
    </location>
</feature>
<accession>A0A087MMF9</accession>
<organism evidence="2 3">
    <name type="scientific">Arenimonas donghaensis DSM 18148 = HO3-R19</name>
    <dbReference type="NCBI Taxonomy" id="1121014"/>
    <lineage>
        <taxon>Bacteria</taxon>
        <taxon>Pseudomonadati</taxon>
        <taxon>Pseudomonadota</taxon>
        <taxon>Gammaproteobacteria</taxon>
        <taxon>Lysobacterales</taxon>
        <taxon>Lysobacteraceae</taxon>
        <taxon>Arenimonas</taxon>
    </lineage>
</organism>
<name>A0A087MMF9_9GAMM</name>
<dbReference type="AlphaFoldDB" id="A0A087MMF9"/>
<sequence>MSDDTSSDDTSRDNDQWWLAVLPRMLVWCRLRVLESGVAEVFDCDGRINVYENEDIARSSLMDAEYRAFDGLDDEDAEAWGLDLEEIEPPRAENDDELRERMMQPMKTPLSGQDW</sequence>
<evidence type="ECO:0000313" key="3">
    <source>
        <dbReference type="Proteomes" id="UP000029085"/>
    </source>
</evidence>
<dbReference type="RefSeq" id="WP_034220481.1">
    <property type="nucleotide sequence ID" value="NZ_AVCJ01000001.1"/>
</dbReference>
<dbReference type="STRING" id="1121014.N788_02485"/>
<dbReference type="PATRIC" id="fig|1121014.3.peg.471"/>
<evidence type="ECO:0000256" key="1">
    <source>
        <dbReference type="SAM" id="MobiDB-lite"/>
    </source>
</evidence>
<dbReference type="EMBL" id="AVCJ01000001">
    <property type="protein sequence ID" value="KFL38062.1"/>
    <property type="molecule type" value="Genomic_DNA"/>
</dbReference>
<protein>
    <submittedName>
        <fullName evidence="2">Uncharacterized protein</fullName>
    </submittedName>
</protein>